<feature type="domain" description="DUF2779" evidence="1">
    <location>
        <begin position="292"/>
        <end position="444"/>
    </location>
</feature>
<dbReference type="InterPro" id="IPR021301">
    <property type="entry name" value="DUF2779"/>
</dbReference>
<dbReference type="Proteomes" id="UP000592294">
    <property type="component" value="Unassembled WGS sequence"/>
</dbReference>
<sequence>MAHGLSKSRLMDWRQCPRKLWLRLNRPDLVEHSADTETRFRLGFEVGEKARELFPDGRLIDSPDPTEALEQTQQALATDPGQTLFEAAFARDGVLVRVDVLRPEAGGYRLIEVKASTQVKDAQLSDIAIQRWVVQDSLTMTATTLAHVDNQFVYRGAGDYRGLLRLAAVETEIAERLAEIPDWVAQARATLSGAEPSIKPGVHCQDPYDCPFQGHCAPVQPQPAYPLSDLPYLSGWRLQGLEALGMTEVGDIPEDYPLTERQRRIADVVRTGQVFCDPQAARVLERLGWPRYYLDFETLTCAVPPWVGTRPYQQLPVQWSCHVQWWPGSTAPSLYVFDGEAEPLRAFAETLIQAVCQPIDPARIRYPLEFSGPASITWECFPEWAASGSILVYNAAFEQRILRELAEALPDLAPELEAIGARIVDLLPIVREYYYHPDQHGSWSLKAVLPTMAPELNYDALVIGNGSEASDAWREILHPETPESRREELRRALIDYCLMDTWALIAIEHYLMRASVQSCCNDK</sequence>
<accession>A0A850RKZ3</accession>
<gene>
    <name evidence="2" type="ORF">HW932_12955</name>
</gene>
<evidence type="ECO:0000259" key="1">
    <source>
        <dbReference type="Pfam" id="PF11074"/>
    </source>
</evidence>
<name>A0A850RKZ3_9GAMM</name>
<dbReference type="AlphaFoldDB" id="A0A850RKZ3"/>
<organism evidence="2 3">
    <name type="scientific">Allochromatium humboldtianum</name>
    <dbReference type="NCBI Taxonomy" id="504901"/>
    <lineage>
        <taxon>Bacteria</taxon>
        <taxon>Pseudomonadati</taxon>
        <taxon>Pseudomonadota</taxon>
        <taxon>Gammaproteobacteria</taxon>
        <taxon>Chromatiales</taxon>
        <taxon>Chromatiaceae</taxon>
        <taxon>Allochromatium</taxon>
    </lineage>
</organism>
<dbReference type="Pfam" id="PF11074">
    <property type="entry name" value="DUF2779"/>
    <property type="match status" value="1"/>
</dbReference>
<protein>
    <submittedName>
        <fullName evidence="2">DUF2779 domain-containing protein</fullName>
    </submittedName>
</protein>
<proteinExistence type="predicted"/>
<comment type="caution">
    <text evidence="2">The sequence shown here is derived from an EMBL/GenBank/DDBJ whole genome shotgun (WGS) entry which is preliminary data.</text>
</comment>
<dbReference type="RefSeq" id="WP_176976913.1">
    <property type="nucleotide sequence ID" value="NZ_JABZEO010000008.1"/>
</dbReference>
<evidence type="ECO:0000313" key="3">
    <source>
        <dbReference type="Proteomes" id="UP000592294"/>
    </source>
</evidence>
<evidence type="ECO:0000313" key="2">
    <source>
        <dbReference type="EMBL" id="NVZ10171.1"/>
    </source>
</evidence>
<reference evidence="2 3" key="1">
    <citation type="submission" date="2020-06" db="EMBL/GenBank/DDBJ databases">
        <title>Whole-genome sequence of Allochromatium humboldtianum DSM 21881, type strain.</title>
        <authorList>
            <person name="Kyndt J.A."/>
            <person name="Meyer T.E."/>
        </authorList>
    </citation>
    <scope>NUCLEOTIDE SEQUENCE [LARGE SCALE GENOMIC DNA]</scope>
    <source>
        <strain evidence="2 3">DSM 21881</strain>
    </source>
</reference>
<dbReference type="EMBL" id="JABZEO010000008">
    <property type="protein sequence ID" value="NVZ10171.1"/>
    <property type="molecule type" value="Genomic_DNA"/>
</dbReference>
<keyword evidence="3" id="KW-1185">Reference proteome</keyword>